<evidence type="ECO:0000313" key="1">
    <source>
        <dbReference type="EMBL" id="KAI3366518.1"/>
    </source>
</evidence>
<sequence>MRQAGLHGESEEQSARGWARKKPQRKLQRRIQRPTKAVPGTGEPLQGPGAKILEVPRGPEREVSAGMTLQLTDRKEDLVTLISNMSQEQQSLFRWRVKHQRLQRAVIPLQEKPEIQLDKGVQDQAAEAQHGLKDTLQLLQVHHREDPDWLHHCLASSQMGTTETTEGLIQDFVDWCLLEPPPDQHPVKPRRTMVVDFRRRSHSPPALVNIQGTDINTVKSFKYLGVHLNDSLDWSDNTNALVKKQTVPAQEAEVFWSAGTTPQDLL</sequence>
<evidence type="ECO:0000313" key="2">
    <source>
        <dbReference type="Proteomes" id="UP000831701"/>
    </source>
</evidence>
<gene>
    <name evidence="1" type="ORF">L3Q82_000649</name>
</gene>
<reference evidence="1" key="1">
    <citation type="submission" date="2022-04" db="EMBL/GenBank/DDBJ databases">
        <title>Jade perch genome.</title>
        <authorList>
            <person name="Chao B."/>
        </authorList>
    </citation>
    <scope>NUCLEOTIDE SEQUENCE</scope>
    <source>
        <strain evidence="1">CB-2022</strain>
    </source>
</reference>
<dbReference type="EMBL" id="CM041540">
    <property type="protein sequence ID" value="KAI3366518.1"/>
    <property type="molecule type" value="Genomic_DNA"/>
</dbReference>
<organism evidence="1 2">
    <name type="scientific">Scortum barcoo</name>
    <name type="common">barcoo grunter</name>
    <dbReference type="NCBI Taxonomy" id="214431"/>
    <lineage>
        <taxon>Eukaryota</taxon>
        <taxon>Metazoa</taxon>
        <taxon>Chordata</taxon>
        <taxon>Craniata</taxon>
        <taxon>Vertebrata</taxon>
        <taxon>Euteleostomi</taxon>
        <taxon>Actinopterygii</taxon>
        <taxon>Neopterygii</taxon>
        <taxon>Teleostei</taxon>
        <taxon>Neoteleostei</taxon>
        <taxon>Acanthomorphata</taxon>
        <taxon>Eupercaria</taxon>
        <taxon>Centrarchiformes</taxon>
        <taxon>Terapontoidei</taxon>
        <taxon>Terapontidae</taxon>
        <taxon>Scortum</taxon>
    </lineage>
</organism>
<proteinExistence type="predicted"/>
<protein>
    <submittedName>
        <fullName evidence="1">Uncharacterized protein</fullName>
    </submittedName>
</protein>
<comment type="caution">
    <text evidence="1">The sequence shown here is derived from an EMBL/GenBank/DDBJ whole genome shotgun (WGS) entry which is preliminary data.</text>
</comment>
<accession>A0ACB8WIJ6</accession>
<dbReference type="Proteomes" id="UP000831701">
    <property type="component" value="Chromosome 10"/>
</dbReference>
<keyword evidence="2" id="KW-1185">Reference proteome</keyword>
<name>A0ACB8WIJ6_9TELE</name>